<evidence type="ECO:0000256" key="2">
    <source>
        <dbReference type="ARBA" id="ARBA00022737"/>
    </source>
</evidence>
<dbReference type="PIRSF" id="PIRSF001220">
    <property type="entry name" value="L-ASNase_gatD"/>
    <property type="match status" value="1"/>
</dbReference>
<feature type="repeat" description="ANK" evidence="8">
    <location>
        <begin position="462"/>
        <end position="494"/>
    </location>
</feature>
<dbReference type="Pfam" id="PF12796">
    <property type="entry name" value="Ank_2"/>
    <property type="match status" value="2"/>
</dbReference>
<organism evidence="13 14">
    <name type="scientific">Nezara viridula</name>
    <name type="common">Southern green stink bug</name>
    <name type="synonym">Cimex viridulus</name>
    <dbReference type="NCBI Taxonomy" id="85310"/>
    <lineage>
        <taxon>Eukaryota</taxon>
        <taxon>Metazoa</taxon>
        <taxon>Ecdysozoa</taxon>
        <taxon>Arthropoda</taxon>
        <taxon>Hexapoda</taxon>
        <taxon>Insecta</taxon>
        <taxon>Pterygota</taxon>
        <taxon>Neoptera</taxon>
        <taxon>Paraneoptera</taxon>
        <taxon>Hemiptera</taxon>
        <taxon>Heteroptera</taxon>
        <taxon>Panheteroptera</taxon>
        <taxon>Pentatomomorpha</taxon>
        <taxon>Pentatomoidea</taxon>
        <taxon>Pentatomidae</taxon>
        <taxon>Pentatominae</taxon>
        <taxon>Nezara</taxon>
    </lineage>
</organism>
<dbReference type="Proteomes" id="UP001152798">
    <property type="component" value="Chromosome 2"/>
</dbReference>
<evidence type="ECO:0000256" key="1">
    <source>
        <dbReference type="ARBA" id="ARBA00012920"/>
    </source>
</evidence>
<feature type="domain" description="L-asparaginase N-terminal" evidence="11">
    <location>
        <begin position="37"/>
        <end position="247"/>
    </location>
</feature>
<dbReference type="EMBL" id="OV725078">
    <property type="protein sequence ID" value="CAH1393171.1"/>
    <property type="molecule type" value="Genomic_DNA"/>
</dbReference>
<dbReference type="PROSITE" id="PS50297">
    <property type="entry name" value="ANK_REP_REGION"/>
    <property type="match status" value="2"/>
</dbReference>
<keyword evidence="2" id="KW-0677">Repeat</keyword>
<feature type="active site" evidence="9">
    <location>
        <position position="46"/>
    </location>
</feature>
<dbReference type="InterPro" id="IPR041725">
    <property type="entry name" value="L-asparaginase_I"/>
</dbReference>
<dbReference type="InterPro" id="IPR002110">
    <property type="entry name" value="Ankyrin_rpt"/>
</dbReference>
<dbReference type="Pfam" id="PF00710">
    <property type="entry name" value="Asparaginase"/>
    <property type="match status" value="1"/>
</dbReference>
<evidence type="ECO:0000256" key="4">
    <source>
        <dbReference type="ARBA" id="ARBA00023043"/>
    </source>
</evidence>
<name>A0A9P0EG21_NEZVI</name>
<evidence type="ECO:0000256" key="7">
    <source>
        <dbReference type="PIRSR" id="PIRSR001220-2"/>
    </source>
</evidence>
<dbReference type="PROSITE" id="PS00917">
    <property type="entry name" value="ASN_GLN_ASE_2"/>
    <property type="match status" value="1"/>
</dbReference>
<dbReference type="PROSITE" id="PS00144">
    <property type="entry name" value="ASN_GLN_ASE_1"/>
    <property type="match status" value="1"/>
</dbReference>
<dbReference type="InterPro" id="IPR036152">
    <property type="entry name" value="Asp/glu_Ase-like_sf"/>
</dbReference>
<dbReference type="PROSITE" id="PS51732">
    <property type="entry name" value="ASN_GLN_ASE_3"/>
    <property type="match status" value="1"/>
</dbReference>
<reference evidence="13" key="1">
    <citation type="submission" date="2022-01" db="EMBL/GenBank/DDBJ databases">
        <authorList>
            <person name="King R."/>
        </authorList>
    </citation>
    <scope>NUCLEOTIDE SEQUENCE</scope>
</reference>
<dbReference type="SMART" id="SM00248">
    <property type="entry name" value="ANK"/>
    <property type="match status" value="3"/>
</dbReference>
<dbReference type="InterPro" id="IPR037152">
    <property type="entry name" value="L-asparaginase_N_sf"/>
</dbReference>
<feature type="binding site" evidence="7">
    <location>
        <position position="117"/>
    </location>
    <ligand>
        <name>substrate</name>
    </ligand>
</feature>
<dbReference type="SMART" id="SM00870">
    <property type="entry name" value="Asparaginase"/>
    <property type="match status" value="1"/>
</dbReference>
<evidence type="ECO:0000259" key="12">
    <source>
        <dbReference type="Pfam" id="PF17763"/>
    </source>
</evidence>
<dbReference type="InterPro" id="IPR027474">
    <property type="entry name" value="L-asparaginase_N"/>
</dbReference>
<dbReference type="Gene3D" id="3.40.50.40">
    <property type="match status" value="1"/>
</dbReference>
<evidence type="ECO:0000259" key="11">
    <source>
        <dbReference type="Pfam" id="PF00710"/>
    </source>
</evidence>
<dbReference type="InterPro" id="IPR040919">
    <property type="entry name" value="Asparaginase_C"/>
</dbReference>
<dbReference type="SFLD" id="SFLDS00057">
    <property type="entry name" value="Glutaminase/Asparaginase"/>
    <property type="match status" value="1"/>
</dbReference>
<evidence type="ECO:0000256" key="6">
    <source>
        <dbReference type="PIRSR" id="PIRSR001220-1"/>
    </source>
</evidence>
<dbReference type="PROSITE" id="PS50088">
    <property type="entry name" value="ANK_REPEAT"/>
    <property type="match status" value="2"/>
</dbReference>
<dbReference type="PANTHER" id="PTHR11707">
    <property type="entry name" value="L-ASPARAGINASE"/>
    <property type="match status" value="1"/>
</dbReference>
<feature type="repeat" description="ANK" evidence="8">
    <location>
        <begin position="561"/>
        <end position="593"/>
    </location>
</feature>
<dbReference type="Gene3D" id="1.25.40.20">
    <property type="entry name" value="Ankyrin repeat-containing domain"/>
    <property type="match status" value="1"/>
</dbReference>
<evidence type="ECO:0000256" key="3">
    <source>
        <dbReference type="ARBA" id="ARBA00022801"/>
    </source>
</evidence>
<keyword evidence="14" id="KW-1185">Reference proteome</keyword>
<dbReference type="Pfam" id="PF17763">
    <property type="entry name" value="Asparaginase_C"/>
    <property type="match status" value="1"/>
</dbReference>
<feature type="active site" evidence="10">
    <location>
        <position position="148"/>
    </location>
</feature>
<accession>A0A9P0EG21</accession>
<evidence type="ECO:0000256" key="8">
    <source>
        <dbReference type="PROSITE-ProRule" id="PRU00023"/>
    </source>
</evidence>
<dbReference type="FunFam" id="3.40.50.1170:FF:000003">
    <property type="entry name" value="60 kDa lysophospholipase"/>
    <property type="match status" value="1"/>
</dbReference>
<dbReference type="InterPro" id="IPR027473">
    <property type="entry name" value="L-asparaginase_C"/>
</dbReference>
<dbReference type="PIRSF" id="PIRSF500176">
    <property type="entry name" value="L_ASNase"/>
    <property type="match status" value="1"/>
</dbReference>
<dbReference type="Gene3D" id="3.40.50.1170">
    <property type="entry name" value="L-asparaginase, N-terminal domain"/>
    <property type="match status" value="1"/>
</dbReference>
<dbReference type="InterPro" id="IPR006033">
    <property type="entry name" value="AsnA_fam"/>
</dbReference>
<dbReference type="GO" id="GO:0006528">
    <property type="term" value="P:asparagine metabolic process"/>
    <property type="evidence" value="ECO:0007669"/>
    <property type="project" value="UniProtKB-ARBA"/>
</dbReference>
<feature type="active site" description="O-isoaspartyl threonine intermediate" evidence="6">
    <location>
        <position position="46"/>
    </location>
</feature>
<dbReference type="EC" id="3.5.1.1" evidence="1"/>
<evidence type="ECO:0000313" key="13">
    <source>
        <dbReference type="EMBL" id="CAH1393171.1"/>
    </source>
</evidence>
<dbReference type="InterPro" id="IPR036770">
    <property type="entry name" value="Ankyrin_rpt-contain_sf"/>
</dbReference>
<dbReference type="NCBIfam" id="TIGR00519">
    <property type="entry name" value="asnASE_I"/>
    <property type="match status" value="1"/>
</dbReference>
<dbReference type="InterPro" id="IPR020827">
    <property type="entry name" value="Asparaginase/glutaminase_AS1"/>
</dbReference>
<dbReference type="InterPro" id="IPR027475">
    <property type="entry name" value="Asparaginase/glutaminase_AS2"/>
</dbReference>
<dbReference type="PRINTS" id="PR00139">
    <property type="entry name" value="ASNGLNASE"/>
</dbReference>
<dbReference type="CDD" id="cd08963">
    <property type="entry name" value="L-asparaginase_I"/>
    <property type="match status" value="1"/>
</dbReference>
<feature type="domain" description="Asparaginase/glutaminase C-terminal" evidence="12">
    <location>
        <begin position="269"/>
        <end position="383"/>
    </location>
</feature>
<keyword evidence="3" id="KW-0378">Hydrolase</keyword>
<dbReference type="PANTHER" id="PTHR11707:SF28">
    <property type="entry name" value="60 KDA LYSOPHOSPHOLIPASE"/>
    <property type="match status" value="1"/>
</dbReference>
<dbReference type="OrthoDB" id="542841at2759"/>
<dbReference type="SUPFAM" id="SSF48403">
    <property type="entry name" value="Ankyrin repeat"/>
    <property type="match status" value="1"/>
</dbReference>
<dbReference type="FunFam" id="3.40.50.40:FF:000001">
    <property type="entry name" value="L-asparaginase 1"/>
    <property type="match status" value="1"/>
</dbReference>
<keyword evidence="4 8" id="KW-0040">ANK repeat</keyword>
<sequence length="617" mass="68798">MSSTQYNDIQFQFRENGTNMDGSSESMETNTLNSISKVLVLYTGGTIGMVRNKQNVLATVKGCLCEFIKKDPQTHDPHFASKYDWLSSDESALVLPNIEQLKRVTYKICEYDSLLDSSNMGMKEWTIIARDIEKFYKDFDGFVVLHGTDTLAYTSSALSFMLENLGKPVIVTGSQVPIVETVTDGKDNFICSVAIAGNYPISEVCVFFNHNLYRGNRITKMSTNTFEAFQSHNYPPLATVGTSFNVDHRFTLASHSIAKFTVHPIMDENVSLLKIFPGIAANMVKSLLQPPVRGVVIQSFGAGNMPNTKEELIEQLKSAISKGIIIVNVTQCSAGTVCYSYEAGQVFYDIGVLPGYDMTPEAAFTKLSYVLSRDDWDFETKKKQMTQSLRGELSHSSISSIKEIDLVTAVSNTLKLSSPEDQEHLKKILFPSMSMDAVVKENLNKLKDLKGWGCDFNICNSDGRTPLHIACRVGNIKIVEFLLTSGSNVHITDKFGSVPLVEAVRNDHKEIIRLMRISGAQLNMDPRDLGNVLCRIAAQGLVNRLKSYSLAGADLNVSNMDERTPLHEACLHGQLLTVKYLMHKNVDQNKIDFLGYRAIDLATRFQHKDIIAELRRL</sequence>
<dbReference type="GO" id="GO:0004067">
    <property type="term" value="F:asparaginase activity"/>
    <property type="evidence" value="ECO:0007669"/>
    <property type="project" value="UniProtKB-UniRule"/>
</dbReference>
<evidence type="ECO:0000256" key="5">
    <source>
        <dbReference type="ARBA" id="ARBA00061199"/>
    </source>
</evidence>
<feature type="binding site" evidence="7">
    <location>
        <begin position="148"/>
        <end position="149"/>
    </location>
    <ligand>
        <name>substrate</name>
    </ligand>
</feature>
<dbReference type="InterPro" id="IPR006034">
    <property type="entry name" value="Asparaginase/glutaminase-like"/>
</dbReference>
<gene>
    <name evidence="13" type="ORF">NEZAVI_LOCUS3881</name>
</gene>
<evidence type="ECO:0000313" key="14">
    <source>
        <dbReference type="Proteomes" id="UP001152798"/>
    </source>
</evidence>
<evidence type="ECO:0000256" key="10">
    <source>
        <dbReference type="PROSITE-ProRule" id="PRU10100"/>
    </source>
</evidence>
<protein>
    <recommendedName>
        <fullName evidence="1">asparaginase</fullName>
        <ecNumber evidence="1">3.5.1.1</ecNumber>
    </recommendedName>
</protein>
<comment type="similarity">
    <text evidence="5">In the N-terminal section; belongs to the asparaginase 1 family.</text>
</comment>
<dbReference type="AlphaFoldDB" id="A0A9P0EG21"/>
<evidence type="ECO:0000256" key="9">
    <source>
        <dbReference type="PROSITE-ProRule" id="PRU10099"/>
    </source>
</evidence>
<dbReference type="SUPFAM" id="SSF53774">
    <property type="entry name" value="Glutaminase/Asparaginase"/>
    <property type="match status" value="1"/>
</dbReference>
<proteinExistence type="inferred from homology"/>